<feature type="region of interest" description="Disordered" evidence="1">
    <location>
        <begin position="365"/>
        <end position="546"/>
    </location>
</feature>
<reference evidence="2 3" key="1">
    <citation type="journal article" date="2020" name="Genomics">
        <title>Complete, high-quality genomes from long-read metagenomic sequencing of two wolf lichen thalli reveals enigmatic genome architecture.</title>
        <authorList>
            <person name="McKenzie S.K."/>
            <person name="Walston R.F."/>
            <person name="Allen J.L."/>
        </authorList>
    </citation>
    <scope>NUCLEOTIDE SEQUENCE [LARGE SCALE GENOMIC DNA]</scope>
    <source>
        <strain evidence="2">WasteWater2</strain>
    </source>
</reference>
<sequence length="546" mass="60725">MSQESGPRPYFIRPSHSTRRISSLASFDEKSYAGRGKKMLDENLPTFYLRSSNDGIKHNASVLLSHYGSDALPEYSLRHPDPSLPGSKNRYAVAIYDSYNPDILFGEVLLIPEWTQPNPSQEQIRLNGGLPPPPQPVLPTEFTVQLYNPDQQIVAKWHAGGWGSTGYWEFEMPQQSFRKPSTSALDRTQNDPTASETTPKLGFKWKKDGKLSKDYVCTLSGKSTNPDGSKRRNREPDITIALFRHFKEITIYEPNLSRVEMEDLKGLEVVLLLGAIVIREVFSSTIREAFNITETPSRRSSAEHNSTAASLSHSSNPNLPPRRHRHSSLPSDSAPPNPGAARPPPTDPRSQWELDLETARLRKAVEAEQRERRRTEQAETKRVKRMLEEEERKAREKQKGIDRETERLKRVYGREQKQSLQQLGQRPTPQPPPRPQPQQHLAVTSYPPAPLQRPHSASTPYASSPYVASNLRPPPSSPGPYPHPPDIASASGYIGPSASSSTFFGNPGGGASGRPAVVPKRSFWGLRGGGAGGDGGRVTKQRSTVF</sequence>
<dbReference type="AlphaFoldDB" id="A0A8H6L8T9"/>
<protein>
    <submittedName>
        <fullName evidence="2">Uncharacterized protein</fullName>
    </submittedName>
</protein>
<evidence type="ECO:0000313" key="2">
    <source>
        <dbReference type="EMBL" id="KAF6239984.1"/>
    </source>
</evidence>
<proteinExistence type="predicted"/>
<feature type="compositionally biased region" description="Gly residues" evidence="1">
    <location>
        <begin position="526"/>
        <end position="536"/>
    </location>
</feature>
<feature type="compositionally biased region" description="Basic and acidic residues" evidence="1">
    <location>
        <begin position="365"/>
        <end position="417"/>
    </location>
</feature>
<dbReference type="Proteomes" id="UP000578531">
    <property type="component" value="Unassembled WGS sequence"/>
</dbReference>
<name>A0A8H6L8T9_9LECA</name>
<feature type="region of interest" description="Disordered" evidence="1">
    <location>
        <begin position="294"/>
        <end position="351"/>
    </location>
</feature>
<dbReference type="GeneID" id="59283266"/>
<keyword evidence="3" id="KW-1185">Reference proteome</keyword>
<dbReference type="EMBL" id="JACCJC010000004">
    <property type="protein sequence ID" value="KAF6239984.1"/>
    <property type="molecule type" value="Genomic_DNA"/>
</dbReference>
<dbReference type="RefSeq" id="XP_037169253.1">
    <property type="nucleotide sequence ID" value="XM_037303531.1"/>
</dbReference>
<comment type="caution">
    <text evidence="2">The sequence shown here is derived from an EMBL/GenBank/DDBJ whole genome shotgun (WGS) entry which is preliminary data.</text>
</comment>
<gene>
    <name evidence="2" type="ORF">HO173_001592</name>
</gene>
<accession>A0A8H6L8T9</accession>
<evidence type="ECO:0000313" key="3">
    <source>
        <dbReference type="Proteomes" id="UP000578531"/>
    </source>
</evidence>
<dbReference type="OrthoDB" id="3357341at2759"/>
<feature type="compositionally biased region" description="Pro residues" evidence="1">
    <location>
        <begin position="472"/>
        <end position="485"/>
    </location>
</feature>
<organism evidence="2 3">
    <name type="scientific">Letharia columbiana</name>
    <dbReference type="NCBI Taxonomy" id="112416"/>
    <lineage>
        <taxon>Eukaryota</taxon>
        <taxon>Fungi</taxon>
        <taxon>Dikarya</taxon>
        <taxon>Ascomycota</taxon>
        <taxon>Pezizomycotina</taxon>
        <taxon>Lecanoromycetes</taxon>
        <taxon>OSLEUM clade</taxon>
        <taxon>Lecanoromycetidae</taxon>
        <taxon>Lecanorales</taxon>
        <taxon>Lecanorineae</taxon>
        <taxon>Parmeliaceae</taxon>
        <taxon>Letharia</taxon>
    </lineage>
</organism>
<feature type="region of interest" description="Disordered" evidence="1">
    <location>
        <begin position="178"/>
        <end position="201"/>
    </location>
</feature>
<feature type="compositionally biased region" description="Polar residues" evidence="1">
    <location>
        <begin position="178"/>
        <end position="198"/>
    </location>
</feature>
<feature type="compositionally biased region" description="Pro residues" evidence="1">
    <location>
        <begin position="333"/>
        <end position="347"/>
    </location>
</feature>
<evidence type="ECO:0000256" key="1">
    <source>
        <dbReference type="SAM" id="MobiDB-lite"/>
    </source>
</evidence>